<feature type="region of interest" description="Disordered" evidence="1">
    <location>
        <begin position="195"/>
        <end position="383"/>
    </location>
</feature>
<feature type="region of interest" description="Disordered" evidence="1">
    <location>
        <begin position="132"/>
        <end position="157"/>
    </location>
</feature>
<dbReference type="Proteomes" id="UP001279734">
    <property type="component" value="Unassembled WGS sequence"/>
</dbReference>
<evidence type="ECO:0000313" key="2">
    <source>
        <dbReference type="EMBL" id="GMG98209.1"/>
    </source>
</evidence>
<reference evidence="2" key="1">
    <citation type="submission" date="2023-05" db="EMBL/GenBank/DDBJ databases">
        <title>Nepenthes gracilis genome sequencing.</title>
        <authorList>
            <person name="Fukushima K."/>
        </authorList>
    </citation>
    <scope>NUCLEOTIDE SEQUENCE</scope>
    <source>
        <strain evidence="2">SING2019-196</strain>
    </source>
</reference>
<keyword evidence="3" id="KW-1185">Reference proteome</keyword>
<feature type="compositionally biased region" description="Basic and acidic residues" evidence="1">
    <location>
        <begin position="352"/>
        <end position="369"/>
    </location>
</feature>
<dbReference type="EMBL" id="BSYO01000001">
    <property type="protein sequence ID" value="GMG98209.1"/>
    <property type="molecule type" value="Genomic_DNA"/>
</dbReference>
<name>A0AAD3P3X4_NEPGR</name>
<feature type="compositionally biased region" description="Basic and acidic residues" evidence="1">
    <location>
        <begin position="326"/>
        <end position="346"/>
    </location>
</feature>
<feature type="compositionally biased region" description="Basic residues" evidence="1">
    <location>
        <begin position="220"/>
        <end position="229"/>
    </location>
</feature>
<evidence type="ECO:0000313" key="3">
    <source>
        <dbReference type="Proteomes" id="UP001279734"/>
    </source>
</evidence>
<gene>
    <name evidence="2" type="ORF">Nepgr_000049</name>
</gene>
<protein>
    <submittedName>
        <fullName evidence="2">Uncharacterized protein</fullName>
    </submittedName>
</protein>
<dbReference type="PANTHER" id="PTHR48227:SF1">
    <property type="entry name" value="DNA LIGASE 1-LIKE"/>
    <property type="match status" value="1"/>
</dbReference>
<dbReference type="AlphaFoldDB" id="A0AAD3P3X4"/>
<proteinExistence type="predicted"/>
<feature type="compositionally biased region" description="Basic and acidic residues" evidence="1">
    <location>
        <begin position="255"/>
        <end position="271"/>
    </location>
</feature>
<accession>A0AAD3P3X4</accession>
<sequence>MKTVTGTLVSSKPISLSKAAKILSDFTSSDNGASPSMAAYLKRASASFNELVQLHKELKLKRGRPGDIGVGVAISNHMEHCGLNSFMIEGGENTIGDLHSEIKKREKAKIDIEDGMGSEGFLGILEDHRKRHKKKRSDDDEGELKGSFGVKNKGESTRGVVVGEGMKSHVGREGSYGKRHGNKVESNGIVGVAYGEQINGDRSDTRANIAEDDSDSKWKNKEKKKKKRSNGGEEGKGGVAKDIVMNEQRYSSRGGYEREGTENGMTHENHEGKKHKKTKKGSEVERRDDGGSQGAELRDQSYGGDGTNFMEVDGDDKKKQKKKRNQVREERENGIKVEVVESEKSESRKRKDKEVAHADRGFDDSEEQHRSKKRKKTKTDGYN</sequence>
<dbReference type="PANTHER" id="PTHR48227">
    <property type="entry name" value="DNA TOPOISOMERASE 1-LIKE"/>
    <property type="match status" value="1"/>
</dbReference>
<comment type="caution">
    <text evidence="2">The sequence shown here is derived from an EMBL/GenBank/DDBJ whole genome shotgun (WGS) entry which is preliminary data.</text>
</comment>
<evidence type="ECO:0000256" key="1">
    <source>
        <dbReference type="SAM" id="MobiDB-lite"/>
    </source>
</evidence>
<feature type="compositionally biased region" description="Basic and acidic residues" evidence="1">
    <location>
        <begin position="280"/>
        <end position="290"/>
    </location>
</feature>
<organism evidence="2 3">
    <name type="scientific">Nepenthes gracilis</name>
    <name type="common">Slender pitcher plant</name>
    <dbReference type="NCBI Taxonomy" id="150966"/>
    <lineage>
        <taxon>Eukaryota</taxon>
        <taxon>Viridiplantae</taxon>
        <taxon>Streptophyta</taxon>
        <taxon>Embryophyta</taxon>
        <taxon>Tracheophyta</taxon>
        <taxon>Spermatophyta</taxon>
        <taxon>Magnoliopsida</taxon>
        <taxon>eudicotyledons</taxon>
        <taxon>Gunneridae</taxon>
        <taxon>Pentapetalae</taxon>
        <taxon>Caryophyllales</taxon>
        <taxon>Nepenthaceae</taxon>
        <taxon>Nepenthes</taxon>
    </lineage>
</organism>